<reference evidence="5" key="1">
    <citation type="journal article" date="2019" name="Int. J. Syst. Evol. Microbiol.">
        <title>The Global Catalogue of Microorganisms (GCM) 10K type strain sequencing project: providing services to taxonomists for standard genome sequencing and annotation.</title>
        <authorList>
            <consortium name="The Broad Institute Genomics Platform"/>
            <consortium name="The Broad Institute Genome Sequencing Center for Infectious Disease"/>
            <person name="Wu L."/>
            <person name="Ma J."/>
        </authorList>
    </citation>
    <scope>NUCLEOTIDE SEQUENCE [LARGE SCALE GENOMIC DNA]</scope>
    <source>
        <strain evidence="5">CCUG 55609</strain>
    </source>
</reference>
<evidence type="ECO:0000259" key="3">
    <source>
        <dbReference type="SMART" id="SM00701"/>
    </source>
</evidence>
<dbReference type="InterPro" id="IPR002502">
    <property type="entry name" value="Amidase_domain"/>
</dbReference>
<dbReference type="Proteomes" id="UP001597173">
    <property type="component" value="Unassembled WGS sequence"/>
</dbReference>
<dbReference type="SUPFAM" id="SSF55846">
    <property type="entry name" value="N-acetylmuramoyl-L-alanine amidase-like"/>
    <property type="match status" value="1"/>
</dbReference>
<evidence type="ECO:0000256" key="1">
    <source>
        <dbReference type="ARBA" id="ARBA00007553"/>
    </source>
</evidence>
<dbReference type="SMART" id="SM00644">
    <property type="entry name" value="Ami_2"/>
    <property type="match status" value="1"/>
</dbReference>
<dbReference type="InterPro" id="IPR036365">
    <property type="entry name" value="PGBD-like_sf"/>
</dbReference>
<accession>A0ABW3YWK5</accession>
<dbReference type="Pfam" id="PF01471">
    <property type="entry name" value="PG_binding_1"/>
    <property type="match status" value="1"/>
</dbReference>
<dbReference type="CDD" id="cd06583">
    <property type="entry name" value="PGRP"/>
    <property type="match status" value="1"/>
</dbReference>
<proteinExistence type="inferred from homology"/>
<dbReference type="Gene3D" id="1.10.101.10">
    <property type="entry name" value="PGBD-like superfamily/PGBD"/>
    <property type="match status" value="1"/>
</dbReference>
<dbReference type="Gene3D" id="3.40.80.10">
    <property type="entry name" value="Peptidoglycan recognition protein-like"/>
    <property type="match status" value="1"/>
</dbReference>
<feature type="domain" description="N-acetylmuramoyl-L-alanine amidase" evidence="2">
    <location>
        <begin position="75"/>
        <end position="207"/>
    </location>
</feature>
<feature type="domain" description="Peptidoglycan recognition protein family" evidence="3">
    <location>
        <begin position="71"/>
        <end position="201"/>
    </location>
</feature>
<name>A0ABW3YWK5_MYCRA</name>
<organism evidence="4 5">
    <name type="scientific">Mycoplana ramosa</name>
    <name type="common">Mycoplana bullata</name>
    <dbReference type="NCBI Taxonomy" id="40837"/>
    <lineage>
        <taxon>Bacteria</taxon>
        <taxon>Pseudomonadati</taxon>
        <taxon>Pseudomonadota</taxon>
        <taxon>Alphaproteobacteria</taxon>
        <taxon>Hyphomicrobiales</taxon>
        <taxon>Rhizobiaceae</taxon>
        <taxon>Mycoplana</taxon>
    </lineage>
</organism>
<protein>
    <submittedName>
        <fullName evidence="4">Peptidoglycan-binding protein</fullName>
    </submittedName>
</protein>
<gene>
    <name evidence="4" type="ORF">ACFQ33_10440</name>
</gene>
<dbReference type="InterPro" id="IPR002477">
    <property type="entry name" value="Peptidoglycan-bd-like"/>
</dbReference>
<sequence length="219" mass="23255">MNTTVQDLQRRLIALGYNPGEADGIAGPKTERAVRVFQIAEGLTVDGVAGPTTLARLRDKETKPAASGNAAAVVARQPKASRSITEIIVHCTATPEGRDVSVDTIRSWHLANGWKDIGYHYVVMLDGAIEAGRPEPQVGSHVAGHNTGTLGIVYVGGVAADGKTPMDTRTPAQRAALLDLARALIAKYPTVRKVTGHNQYAAKACPSFDVRQDDLGRLV</sequence>
<dbReference type="SUPFAM" id="SSF47090">
    <property type="entry name" value="PGBD-like"/>
    <property type="match status" value="1"/>
</dbReference>
<dbReference type="InterPro" id="IPR015510">
    <property type="entry name" value="PGRP"/>
</dbReference>
<comment type="caution">
    <text evidence="4">The sequence shown here is derived from an EMBL/GenBank/DDBJ whole genome shotgun (WGS) entry which is preliminary data.</text>
</comment>
<comment type="similarity">
    <text evidence="1">Belongs to the N-acetylmuramoyl-L-alanine amidase 2 family.</text>
</comment>
<dbReference type="RefSeq" id="WP_374838510.1">
    <property type="nucleotide sequence ID" value="NZ_JBHEEW010000007.1"/>
</dbReference>
<dbReference type="PANTHER" id="PTHR11022:SF41">
    <property type="entry name" value="PEPTIDOGLYCAN-RECOGNITION PROTEIN LC-RELATED"/>
    <property type="match status" value="1"/>
</dbReference>
<evidence type="ECO:0000259" key="2">
    <source>
        <dbReference type="SMART" id="SM00644"/>
    </source>
</evidence>
<dbReference type="InterPro" id="IPR006619">
    <property type="entry name" value="PGRP_domain_met/bac"/>
</dbReference>
<dbReference type="PANTHER" id="PTHR11022">
    <property type="entry name" value="PEPTIDOGLYCAN RECOGNITION PROTEIN"/>
    <property type="match status" value="1"/>
</dbReference>
<dbReference type="InterPro" id="IPR036505">
    <property type="entry name" value="Amidase/PGRP_sf"/>
</dbReference>
<dbReference type="InterPro" id="IPR036366">
    <property type="entry name" value="PGBDSf"/>
</dbReference>
<dbReference type="Pfam" id="PF01510">
    <property type="entry name" value="Amidase_2"/>
    <property type="match status" value="1"/>
</dbReference>
<dbReference type="EMBL" id="JBHTNF010000005">
    <property type="protein sequence ID" value="MFD1328309.1"/>
    <property type="molecule type" value="Genomic_DNA"/>
</dbReference>
<keyword evidence="5" id="KW-1185">Reference proteome</keyword>
<evidence type="ECO:0000313" key="5">
    <source>
        <dbReference type="Proteomes" id="UP001597173"/>
    </source>
</evidence>
<dbReference type="SMART" id="SM00701">
    <property type="entry name" value="PGRP"/>
    <property type="match status" value="1"/>
</dbReference>
<evidence type="ECO:0000313" key="4">
    <source>
        <dbReference type="EMBL" id="MFD1328309.1"/>
    </source>
</evidence>